<dbReference type="GO" id="GO:0005886">
    <property type="term" value="C:plasma membrane"/>
    <property type="evidence" value="ECO:0007669"/>
    <property type="project" value="UniProtKB-SubCell"/>
</dbReference>
<dbReference type="PANTHER" id="PTHR43394">
    <property type="entry name" value="ATP-DEPENDENT PERMEASE MDL1, MITOCHONDRIAL"/>
    <property type="match status" value="1"/>
</dbReference>
<evidence type="ECO:0000259" key="9">
    <source>
        <dbReference type="PROSITE" id="PS50929"/>
    </source>
</evidence>
<dbReference type="InterPro" id="IPR003593">
    <property type="entry name" value="AAA+_ATPase"/>
</dbReference>
<dbReference type="RefSeq" id="WP_194075915.1">
    <property type="nucleotide sequence ID" value="NZ_CP061839.1"/>
</dbReference>
<keyword evidence="5 7" id="KW-1133">Transmembrane helix</keyword>
<proteinExistence type="predicted"/>
<evidence type="ECO:0000259" key="8">
    <source>
        <dbReference type="PROSITE" id="PS50893"/>
    </source>
</evidence>
<dbReference type="InterPro" id="IPR039421">
    <property type="entry name" value="Type_1_exporter"/>
</dbReference>
<keyword evidence="3" id="KW-0547">Nucleotide-binding</keyword>
<evidence type="ECO:0000313" key="11">
    <source>
        <dbReference type="Proteomes" id="UP000593915"/>
    </source>
</evidence>
<name>A0A7S7AW76_9SPIR</name>
<dbReference type="Gene3D" id="1.20.1560.10">
    <property type="entry name" value="ABC transporter type 1, transmembrane domain"/>
    <property type="match status" value="1"/>
</dbReference>
<dbReference type="SUPFAM" id="SSF90123">
    <property type="entry name" value="ABC transporter transmembrane region"/>
    <property type="match status" value="1"/>
</dbReference>
<accession>A0A7S7AW76</accession>
<feature type="domain" description="ABC transporter" evidence="8">
    <location>
        <begin position="337"/>
        <end position="560"/>
    </location>
</feature>
<dbReference type="AlphaFoldDB" id="A0A7S7AW76"/>
<dbReference type="InterPro" id="IPR011527">
    <property type="entry name" value="ABC1_TM_dom"/>
</dbReference>
<dbReference type="Proteomes" id="UP000593915">
    <property type="component" value="Chromosome"/>
</dbReference>
<dbReference type="GO" id="GO:0005524">
    <property type="term" value="F:ATP binding"/>
    <property type="evidence" value="ECO:0007669"/>
    <property type="project" value="UniProtKB-KW"/>
</dbReference>
<dbReference type="SUPFAM" id="SSF52540">
    <property type="entry name" value="P-loop containing nucleoside triphosphate hydrolases"/>
    <property type="match status" value="1"/>
</dbReference>
<evidence type="ECO:0000256" key="5">
    <source>
        <dbReference type="ARBA" id="ARBA00022989"/>
    </source>
</evidence>
<evidence type="ECO:0000256" key="4">
    <source>
        <dbReference type="ARBA" id="ARBA00022840"/>
    </source>
</evidence>
<dbReference type="SMART" id="SM00382">
    <property type="entry name" value="AAA"/>
    <property type="match status" value="1"/>
</dbReference>
<dbReference type="Pfam" id="PF00664">
    <property type="entry name" value="ABC_membrane"/>
    <property type="match status" value="1"/>
</dbReference>
<dbReference type="PROSITE" id="PS50893">
    <property type="entry name" value="ABC_TRANSPORTER_2"/>
    <property type="match status" value="1"/>
</dbReference>
<dbReference type="GO" id="GO:0016887">
    <property type="term" value="F:ATP hydrolysis activity"/>
    <property type="evidence" value="ECO:0007669"/>
    <property type="project" value="InterPro"/>
</dbReference>
<feature type="transmembrane region" description="Helical" evidence="7">
    <location>
        <begin position="58"/>
        <end position="76"/>
    </location>
</feature>
<protein>
    <submittedName>
        <fullName evidence="10">ABC transporter ATP-binding protein</fullName>
    </submittedName>
</protein>
<organism evidence="10 11">
    <name type="scientific">Treponema pedis</name>
    <dbReference type="NCBI Taxonomy" id="409322"/>
    <lineage>
        <taxon>Bacteria</taxon>
        <taxon>Pseudomonadati</taxon>
        <taxon>Spirochaetota</taxon>
        <taxon>Spirochaetia</taxon>
        <taxon>Spirochaetales</taxon>
        <taxon>Treponemataceae</taxon>
        <taxon>Treponema</taxon>
    </lineage>
</organism>
<feature type="transmembrane region" description="Helical" evidence="7">
    <location>
        <begin position="18"/>
        <end position="38"/>
    </location>
</feature>
<keyword evidence="4 10" id="KW-0067">ATP-binding</keyword>
<feature type="transmembrane region" description="Helical" evidence="7">
    <location>
        <begin position="137"/>
        <end position="158"/>
    </location>
</feature>
<dbReference type="GO" id="GO:0015421">
    <property type="term" value="F:ABC-type oligopeptide transporter activity"/>
    <property type="evidence" value="ECO:0007669"/>
    <property type="project" value="TreeGrafter"/>
</dbReference>
<keyword evidence="6 7" id="KW-0472">Membrane</keyword>
<gene>
    <name evidence="10" type="ORF">IFE08_11095</name>
</gene>
<dbReference type="EMBL" id="CP061839">
    <property type="protein sequence ID" value="QOW60351.1"/>
    <property type="molecule type" value="Genomic_DNA"/>
</dbReference>
<dbReference type="PROSITE" id="PS50929">
    <property type="entry name" value="ABC_TM1F"/>
    <property type="match status" value="1"/>
</dbReference>
<dbReference type="InterPro" id="IPR036640">
    <property type="entry name" value="ABC1_TM_sf"/>
</dbReference>
<evidence type="ECO:0000256" key="2">
    <source>
        <dbReference type="ARBA" id="ARBA00022692"/>
    </source>
</evidence>
<sequence length="560" mass="63723">MNNKQAFFYFLRFTKKHIILFISFAFCFFSCIGLTLYIPQVFQKFIDGIGLTVYGNRTIILLGLTYLIIVLAGELLQNLRDILSTIFSWKLTEKVRQDIFRNILNLDIEFYSQHSAGELTECIDGDSEALASSASRFLLDIAANILILLGVLLIIFLISVKLGLLFSFFSCISFFSMLKLSESGTYAVKEVRKTEEKITSLVTEAITGREELHILKAENKILQKLTSLYMELFKYKKSFRLRFIFTVELNNFILLLEKCGLIIFLFIFYKNNLISLGQSFMLYNYFMFLEWPIQTLAEKSTTFQGLSANISRISRLISERPKIGFGSKKMDSDTYSIEFKNVSFSYSSREKVLDSINFKIEAGQHCGLQGRTGSGKTTLIKLLLGLYVPSQGSILFNGIPIFDFSKEELMKGIGYVSQEIALFYASIRDNVRMFDKSISDEQINEALKKSGMYEKISALPGGLDYICEDGGANFSSGETQLLACARLFLKKSKIIILDEPTAKLDKEEQEKLSMAFAELIKNKTAILIAHRKETLQNMDCLILEKGKLESVKNLGGWYER</sequence>
<reference evidence="10 11" key="1">
    <citation type="submission" date="2020-09" db="EMBL/GenBank/DDBJ databases">
        <title>Characterization of Treponema spp. from bovine digital dermatitis in Korea.</title>
        <authorList>
            <person name="Espiritu H.M."/>
            <person name="Cho Y.I."/>
            <person name="Mamuad L."/>
        </authorList>
    </citation>
    <scope>NUCLEOTIDE SEQUENCE [LARGE SCALE GENOMIC DNA]</scope>
    <source>
        <strain evidence="10 11">KS1</strain>
    </source>
</reference>
<evidence type="ECO:0000256" key="3">
    <source>
        <dbReference type="ARBA" id="ARBA00022741"/>
    </source>
</evidence>
<dbReference type="InterPro" id="IPR027417">
    <property type="entry name" value="P-loop_NTPase"/>
</dbReference>
<keyword evidence="2 7" id="KW-0812">Transmembrane</keyword>
<comment type="subcellular location">
    <subcellularLocation>
        <location evidence="1">Cell membrane</location>
        <topology evidence="1">Multi-pass membrane protein</topology>
    </subcellularLocation>
</comment>
<evidence type="ECO:0000256" key="6">
    <source>
        <dbReference type="ARBA" id="ARBA00023136"/>
    </source>
</evidence>
<feature type="domain" description="ABC transmembrane type-1" evidence="9">
    <location>
        <begin position="25"/>
        <end position="305"/>
    </location>
</feature>
<dbReference type="Gene3D" id="3.40.50.300">
    <property type="entry name" value="P-loop containing nucleotide triphosphate hydrolases"/>
    <property type="match status" value="1"/>
</dbReference>
<dbReference type="PANTHER" id="PTHR43394:SF1">
    <property type="entry name" value="ATP-BINDING CASSETTE SUB-FAMILY B MEMBER 10, MITOCHONDRIAL"/>
    <property type="match status" value="1"/>
</dbReference>
<dbReference type="InterPro" id="IPR003439">
    <property type="entry name" value="ABC_transporter-like_ATP-bd"/>
</dbReference>
<evidence type="ECO:0000256" key="1">
    <source>
        <dbReference type="ARBA" id="ARBA00004651"/>
    </source>
</evidence>
<dbReference type="Pfam" id="PF00005">
    <property type="entry name" value="ABC_tran"/>
    <property type="match status" value="1"/>
</dbReference>
<evidence type="ECO:0000313" key="10">
    <source>
        <dbReference type="EMBL" id="QOW60351.1"/>
    </source>
</evidence>
<evidence type="ECO:0000256" key="7">
    <source>
        <dbReference type="SAM" id="Phobius"/>
    </source>
</evidence>